<gene>
    <name evidence="3" type="ORF">ABV300_05825</name>
</gene>
<dbReference type="RefSeq" id="WP_353713956.1">
    <property type="nucleotide sequence ID" value="NZ_CP159307.1"/>
</dbReference>
<dbReference type="GO" id="GO:0052693">
    <property type="term" value="F:epoxyqueuosine reductase activity"/>
    <property type="evidence" value="ECO:0007669"/>
    <property type="project" value="TreeGrafter"/>
</dbReference>
<keyword evidence="1" id="KW-0004">4Fe-4S</keyword>
<evidence type="ECO:0000256" key="1">
    <source>
        <dbReference type="ARBA" id="ARBA00022485"/>
    </source>
</evidence>
<accession>A0AAU8GAJ0</accession>
<name>A0AAU8GAJ0_9CHLR</name>
<organism evidence="3">
    <name type="scientific">Dehalogenimonas sp. 4OHTPN</name>
    <dbReference type="NCBI Taxonomy" id="3166643"/>
    <lineage>
        <taxon>Bacteria</taxon>
        <taxon>Bacillati</taxon>
        <taxon>Chloroflexota</taxon>
        <taxon>Dehalococcoidia</taxon>
        <taxon>Dehalococcoidales</taxon>
        <taxon>Dehalococcoidaceae</taxon>
        <taxon>Dehalogenimonas</taxon>
    </lineage>
</organism>
<evidence type="ECO:0000259" key="2">
    <source>
        <dbReference type="PROSITE" id="PS51379"/>
    </source>
</evidence>
<dbReference type="GO" id="GO:0051539">
    <property type="term" value="F:4 iron, 4 sulfur cluster binding"/>
    <property type="evidence" value="ECO:0007669"/>
    <property type="project" value="UniProtKB-KW"/>
</dbReference>
<dbReference type="PROSITE" id="PS51379">
    <property type="entry name" value="4FE4S_FER_2"/>
    <property type="match status" value="1"/>
</dbReference>
<feature type="domain" description="4Fe-4S ferredoxin-type" evidence="2">
    <location>
        <begin position="195"/>
        <end position="225"/>
    </location>
</feature>
<dbReference type="InterPro" id="IPR004453">
    <property type="entry name" value="QueG"/>
</dbReference>
<keyword evidence="1" id="KW-0479">Metal-binding</keyword>
<protein>
    <recommendedName>
        <fullName evidence="2">4Fe-4S ferredoxin-type domain-containing protein</fullName>
    </recommendedName>
</protein>
<dbReference type="EMBL" id="CP159307">
    <property type="protein sequence ID" value="XCH32684.1"/>
    <property type="molecule type" value="Genomic_DNA"/>
</dbReference>
<dbReference type="SUPFAM" id="SSF54862">
    <property type="entry name" value="4Fe-4S ferredoxins"/>
    <property type="match status" value="1"/>
</dbReference>
<dbReference type="Gene3D" id="3.30.70.20">
    <property type="match status" value="1"/>
</dbReference>
<dbReference type="PANTHER" id="PTHR30002:SF4">
    <property type="entry name" value="EPOXYQUEUOSINE REDUCTASE"/>
    <property type="match status" value="1"/>
</dbReference>
<dbReference type="InterPro" id="IPR017896">
    <property type="entry name" value="4Fe4S_Fe-S-bd"/>
</dbReference>
<dbReference type="AlphaFoldDB" id="A0AAU8GAJ0"/>
<keyword evidence="1" id="KW-0411">Iron-sulfur</keyword>
<proteinExistence type="predicted"/>
<dbReference type="PANTHER" id="PTHR30002">
    <property type="entry name" value="EPOXYQUEUOSINE REDUCTASE"/>
    <property type="match status" value="1"/>
</dbReference>
<reference evidence="3" key="1">
    <citation type="submission" date="2024-06" db="EMBL/GenBank/DDBJ databases">
        <title>A Novel Isolate, Dehalogenimonas sp. Strain 4OHTPN, Dechlorinates Aromatic 4 Hydroxy chlorothalonil by a Novel Reductive Dehalogenase.</title>
        <authorList>
            <person name="Liu G."/>
        </authorList>
    </citation>
    <scope>NUCLEOTIDE SEQUENCE</scope>
    <source>
        <strain evidence="3">4OHTPN</strain>
    </source>
</reference>
<keyword evidence="1" id="KW-0408">Iron</keyword>
<sequence length="333" mass="37565">MPKGVGVRVPASPLLPDYPRKAMNETAVFEHLTTEIKSIDCQYGFLDIRRVPELKRELESRLHKGQLDTAFYANNLERLEVSAPIRFTEVNSLIIIAAPLPLTRLIFEYQGRGRPVQIPPFYVFKDKLAAIRKALGRSLGAAGYQIADARVPLKLAAVRSGLASYGRNNLAYIEGMGSFHRLVAFYTDLPSPADAWFRLNEMEECTSCGFCLGNCHTDCLIPDVGNRFLARAEKCLTLYNEEPGELPSWITPWLHNSLIGCMRCQSSCPVNRTFIRNVPISDTFSEQEAMAILATPVFDNLPGALQEKLGKYDLQEYYDLVPRNLKFLLEWEL</sequence>
<evidence type="ECO:0000313" key="3">
    <source>
        <dbReference type="EMBL" id="XCH32684.1"/>
    </source>
</evidence>
<dbReference type="GO" id="GO:0008616">
    <property type="term" value="P:tRNA queuosine(34) biosynthetic process"/>
    <property type="evidence" value="ECO:0007669"/>
    <property type="project" value="InterPro"/>
</dbReference>